<dbReference type="HAMAP" id="MF_00188">
    <property type="entry name" value="Pept_M48_protease_HtpX"/>
    <property type="match status" value="1"/>
</dbReference>
<keyword evidence="8 12" id="KW-0862">Zinc</keyword>
<feature type="transmembrane region" description="Helical" evidence="12">
    <location>
        <begin position="12"/>
        <end position="34"/>
    </location>
</feature>
<evidence type="ECO:0000256" key="8">
    <source>
        <dbReference type="ARBA" id="ARBA00022833"/>
    </source>
</evidence>
<evidence type="ECO:0000256" key="1">
    <source>
        <dbReference type="ARBA" id="ARBA00004651"/>
    </source>
</evidence>
<dbReference type="OrthoDB" id="15218at2"/>
<keyword evidence="3 12" id="KW-1003">Cell membrane</keyword>
<keyword evidence="4 12" id="KW-0645">Protease</keyword>
<keyword evidence="9 12" id="KW-1133">Transmembrane helix</keyword>
<dbReference type="GO" id="GO:0008270">
    <property type="term" value="F:zinc ion binding"/>
    <property type="evidence" value="ECO:0007669"/>
    <property type="project" value="UniProtKB-UniRule"/>
</dbReference>
<dbReference type="EMBL" id="LT629710">
    <property type="protein sequence ID" value="SDP46045.1"/>
    <property type="molecule type" value="Genomic_DNA"/>
</dbReference>
<evidence type="ECO:0000256" key="9">
    <source>
        <dbReference type="ARBA" id="ARBA00022989"/>
    </source>
</evidence>
<evidence type="ECO:0000259" key="13">
    <source>
        <dbReference type="Pfam" id="PF01435"/>
    </source>
</evidence>
<dbReference type="InterPro" id="IPR001915">
    <property type="entry name" value="Peptidase_M48"/>
</dbReference>
<dbReference type="GO" id="GO:0005886">
    <property type="term" value="C:plasma membrane"/>
    <property type="evidence" value="ECO:0007669"/>
    <property type="project" value="UniProtKB-SubCell"/>
</dbReference>
<evidence type="ECO:0000313" key="14">
    <source>
        <dbReference type="EMBL" id="SDP46045.1"/>
    </source>
</evidence>
<evidence type="ECO:0000256" key="6">
    <source>
        <dbReference type="ARBA" id="ARBA00022723"/>
    </source>
</evidence>
<dbReference type="RefSeq" id="WP_090480320.1">
    <property type="nucleotide sequence ID" value="NZ_LT629710.1"/>
</dbReference>
<dbReference type="GO" id="GO:0004222">
    <property type="term" value="F:metalloendopeptidase activity"/>
    <property type="evidence" value="ECO:0007669"/>
    <property type="project" value="UniProtKB-UniRule"/>
</dbReference>
<evidence type="ECO:0000256" key="3">
    <source>
        <dbReference type="ARBA" id="ARBA00022475"/>
    </source>
</evidence>
<keyword evidence="7 12" id="KW-0378">Hydrolase</keyword>
<evidence type="ECO:0000256" key="2">
    <source>
        <dbReference type="ARBA" id="ARBA00009779"/>
    </source>
</evidence>
<dbReference type="Pfam" id="PF01435">
    <property type="entry name" value="Peptidase_M48"/>
    <property type="match status" value="1"/>
</dbReference>
<accession>A0A1H0SWN0</accession>
<feature type="active site" evidence="12">
    <location>
        <position position="155"/>
    </location>
</feature>
<dbReference type="InterPro" id="IPR050083">
    <property type="entry name" value="HtpX_protease"/>
</dbReference>
<feature type="transmembrane region" description="Helical" evidence="12">
    <location>
        <begin position="166"/>
        <end position="186"/>
    </location>
</feature>
<name>A0A1H0SWN0_9ACTN</name>
<dbReference type="STRING" id="1090615.SAMN04515671_4331"/>
<keyword evidence="10 12" id="KW-0482">Metalloprotease</keyword>
<feature type="binding site" evidence="12">
    <location>
        <position position="158"/>
    </location>
    <ligand>
        <name>Zn(2+)</name>
        <dbReference type="ChEBI" id="CHEBI:29105"/>
        <note>catalytic</note>
    </ligand>
</feature>
<dbReference type="CDD" id="cd07340">
    <property type="entry name" value="M48B_Htpx_like"/>
    <property type="match status" value="1"/>
</dbReference>
<dbReference type="EC" id="3.4.24.-" evidence="12"/>
<evidence type="ECO:0000256" key="11">
    <source>
        <dbReference type="ARBA" id="ARBA00023136"/>
    </source>
</evidence>
<keyword evidence="15" id="KW-1185">Reference proteome</keyword>
<comment type="subcellular location">
    <subcellularLocation>
        <location evidence="1 12">Cell membrane</location>
        <topology evidence="1 12">Multi-pass membrane protein</topology>
    </subcellularLocation>
</comment>
<evidence type="ECO:0000256" key="5">
    <source>
        <dbReference type="ARBA" id="ARBA00022692"/>
    </source>
</evidence>
<gene>
    <name evidence="12" type="primary">htpX</name>
    <name evidence="14" type="ORF">SAMN04515671_4331</name>
</gene>
<comment type="cofactor">
    <cofactor evidence="12">
        <name>Zn(2+)</name>
        <dbReference type="ChEBI" id="CHEBI:29105"/>
    </cofactor>
    <text evidence="12">Binds 1 zinc ion per subunit.</text>
</comment>
<sequence length="312" mass="33059">MYHEIARNKRRSIAYVILFVLIWIGVGALVGWLVGAGSTRPGHTSAMPDVVFGIVVAAVFAAAAAAFSLVSGARLVLATAGARPADPARYAALCDLVEALAIGDGLPTPAVYVIDDPAPNACATGISPQHAAVCVTTGLLAVMDREELEGVLAHEMSHIKNFDTRLLLIVATMIGLAGLLSATLWRTAVLVRGQGRNAAQVTAITLLASALLAVVGFLVGPLIRLAVSRRREAMADASGVELTRNPAGLLRALRDLDRTQAPLKRVNHATASMFICDPLRHHEGFVHRLFDTHPPLAERIAALESMLRTRTV</sequence>
<feature type="binding site" evidence="12">
    <location>
        <position position="154"/>
    </location>
    <ligand>
        <name>Zn(2+)</name>
        <dbReference type="ChEBI" id="CHEBI:29105"/>
        <note>catalytic</note>
    </ligand>
</feature>
<evidence type="ECO:0000256" key="4">
    <source>
        <dbReference type="ARBA" id="ARBA00022670"/>
    </source>
</evidence>
<dbReference type="Gene3D" id="3.30.2010.10">
    <property type="entry name" value="Metalloproteases ('zincins'), catalytic domain"/>
    <property type="match status" value="1"/>
</dbReference>
<evidence type="ECO:0000256" key="7">
    <source>
        <dbReference type="ARBA" id="ARBA00022801"/>
    </source>
</evidence>
<dbReference type="PANTHER" id="PTHR43221:SF1">
    <property type="entry name" value="PROTEASE HTPX"/>
    <property type="match status" value="1"/>
</dbReference>
<keyword evidence="6 12" id="KW-0479">Metal-binding</keyword>
<feature type="binding site" evidence="12">
    <location>
        <position position="232"/>
    </location>
    <ligand>
        <name>Zn(2+)</name>
        <dbReference type="ChEBI" id="CHEBI:29105"/>
        <note>catalytic</note>
    </ligand>
</feature>
<keyword evidence="11 12" id="KW-0472">Membrane</keyword>
<feature type="transmembrane region" description="Helical" evidence="12">
    <location>
        <begin position="198"/>
        <end position="223"/>
    </location>
</feature>
<dbReference type="GO" id="GO:0006508">
    <property type="term" value="P:proteolysis"/>
    <property type="evidence" value="ECO:0007669"/>
    <property type="project" value="UniProtKB-KW"/>
</dbReference>
<evidence type="ECO:0000256" key="10">
    <source>
        <dbReference type="ARBA" id="ARBA00023049"/>
    </source>
</evidence>
<evidence type="ECO:0000313" key="15">
    <source>
        <dbReference type="Proteomes" id="UP000198741"/>
    </source>
</evidence>
<keyword evidence="14" id="KW-0346">Stress response</keyword>
<evidence type="ECO:0000256" key="12">
    <source>
        <dbReference type="HAMAP-Rule" id="MF_00188"/>
    </source>
</evidence>
<keyword evidence="5 12" id="KW-0812">Transmembrane</keyword>
<proteinExistence type="inferred from homology"/>
<feature type="domain" description="Peptidase M48" evidence="13">
    <location>
        <begin position="89"/>
        <end position="306"/>
    </location>
</feature>
<comment type="similarity">
    <text evidence="2 12">Belongs to the peptidase M48B family.</text>
</comment>
<dbReference type="Proteomes" id="UP000198741">
    <property type="component" value="Chromosome I"/>
</dbReference>
<reference evidence="14 15" key="1">
    <citation type="submission" date="2016-10" db="EMBL/GenBank/DDBJ databases">
        <authorList>
            <person name="de Groot N.N."/>
        </authorList>
    </citation>
    <scope>NUCLEOTIDE SEQUENCE [LARGE SCALE GENOMIC DNA]</scope>
    <source>
        <strain evidence="15">P4-7,KCTC 19426,CECT 7604</strain>
    </source>
</reference>
<dbReference type="AlphaFoldDB" id="A0A1H0SWN0"/>
<protein>
    <recommendedName>
        <fullName evidence="12">Protease HtpX homolog</fullName>
        <ecNumber evidence="12">3.4.24.-</ecNumber>
    </recommendedName>
</protein>
<dbReference type="PANTHER" id="PTHR43221">
    <property type="entry name" value="PROTEASE HTPX"/>
    <property type="match status" value="1"/>
</dbReference>
<organism evidence="14 15">
    <name type="scientific">Nakamurella panacisegetis</name>
    <dbReference type="NCBI Taxonomy" id="1090615"/>
    <lineage>
        <taxon>Bacteria</taxon>
        <taxon>Bacillati</taxon>
        <taxon>Actinomycetota</taxon>
        <taxon>Actinomycetes</taxon>
        <taxon>Nakamurellales</taxon>
        <taxon>Nakamurellaceae</taxon>
        <taxon>Nakamurella</taxon>
    </lineage>
</organism>
<feature type="transmembrane region" description="Helical" evidence="12">
    <location>
        <begin position="54"/>
        <end position="77"/>
    </location>
</feature>
<dbReference type="InterPro" id="IPR022919">
    <property type="entry name" value="Pept_M48_protease_HtpX"/>
</dbReference>